<dbReference type="Proteomes" id="UP000029981">
    <property type="component" value="Unassembled WGS sequence"/>
</dbReference>
<comment type="caution">
    <text evidence="1">The sequence shown here is derived from an EMBL/GenBank/DDBJ whole genome shotgun (WGS) entry which is preliminary data.</text>
</comment>
<evidence type="ECO:0000313" key="2">
    <source>
        <dbReference type="Proteomes" id="UP000029981"/>
    </source>
</evidence>
<reference evidence="1 2" key="2">
    <citation type="journal article" date="2009" name="PLoS ONE">
        <title>An integrated genetic and cytogenetic map of the cucumber genome.</title>
        <authorList>
            <person name="Ren Y."/>
            <person name="Zhang Z."/>
            <person name="Liu J."/>
            <person name="Staub J.E."/>
            <person name="Han Y."/>
            <person name="Cheng Z."/>
            <person name="Li X."/>
            <person name="Lu J."/>
            <person name="Miao H."/>
            <person name="Kang H."/>
            <person name="Xie B."/>
            <person name="Gu X."/>
            <person name="Wang X."/>
            <person name="Du Y."/>
            <person name="Jin W."/>
            <person name="Huang S."/>
        </authorList>
    </citation>
    <scope>NUCLEOTIDE SEQUENCE [LARGE SCALE GENOMIC DNA]</scope>
    <source>
        <strain evidence="2">cv. 9930</strain>
        <tissue evidence="1">Leaf</tissue>
    </source>
</reference>
<reference evidence="1 2" key="5">
    <citation type="journal article" date="2019" name="Gigascience">
        <title>A chromosome-scale genome assembly of cucumber (Cucumis sativus L.).</title>
        <authorList>
            <person name="Li Q."/>
            <person name="Li H."/>
            <person name="Huang W."/>
            <person name="Xu Y."/>
            <person name="Zhou Q."/>
            <person name="Wang S."/>
            <person name="Ruan J."/>
            <person name="Huang S."/>
            <person name="Zhang Z."/>
        </authorList>
    </citation>
    <scope>NUCLEOTIDE SEQUENCE [LARGE SCALE GENOMIC DNA]</scope>
    <source>
        <strain evidence="2">cv. 9930</strain>
        <tissue evidence="1">Leaf</tissue>
    </source>
</reference>
<sequence length="104" mass="11690">MAAFKLGQPFHHVVILANTHLCWDPEWADVKLAQAKYLLSRLARFKSLVAEKFECTPSVLLAGDFNSTPGDKNSDGTNSILSSSFCFMRRKAICQRVEGEDRRT</sequence>
<gene>
    <name evidence="1" type="ORF">Csa_000001</name>
</gene>
<reference evidence="1 2" key="4">
    <citation type="journal article" date="2011" name="BMC Genomics">
        <title>RNA-Seq improves annotation of protein-coding genes in the cucumber genome.</title>
        <authorList>
            <person name="Li Z."/>
            <person name="Zhang Z."/>
            <person name="Yan P."/>
            <person name="Huang S."/>
            <person name="Fei Z."/>
            <person name="Lin K."/>
        </authorList>
    </citation>
    <scope>NUCLEOTIDE SEQUENCE [LARGE SCALE GENOMIC DNA]</scope>
    <source>
        <strain evidence="2">cv. 9930</strain>
        <tissue evidence="1">Leaf</tissue>
    </source>
</reference>
<reference evidence="1 2" key="3">
    <citation type="journal article" date="2010" name="BMC Genomics">
        <title>Transcriptome sequencing and comparative analysis of cucumber flowers with different sex types.</title>
        <authorList>
            <person name="Guo S."/>
            <person name="Zheng Y."/>
            <person name="Joung J.G."/>
            <person name="Liu S."/>
            <person name="Zhang Z."/>
            <person name="Crasta O.R."/>
            <person name="Sobral B.W."/>
            <person name="Xu Y."/>
            <person name="Huang S."/>
            <person name="Fei Z."/>
        </authorList>
    </citation>
    <scope>NUCLEOTIDE SEQUENCE [LARGE SCALE GENOMIC DNA]</scope>
    <source>
        <strain evidence="2">cv. 9930</strain>
        <tissue evidence="1">Leaf</tissue>
    </source>
</reference>
<dbReference type="EMBL" id="ACHR03000048">
    <property type="protein sequence ID" value="KAE8637330.1"/>
    <property type="molecule type" value="Genomic_DNA"/>
</dbReference>
<keyword evidence="2" id="KW-1185">Reference proteome</keyword>
<protein>
    <submittedName>
        <fullName evidence="1">Uncharacterized protein</fullName>
    </submittedName>
</protein>
<proteinExistence type="predicted"/>
<reference evidence="1 2" key="1">
    <citation type="journal article" date="2009" name="Nat. Genet.">
        <title>The genome of the cucumber, Cucumis sativus L.</title>
        <authorList>
            <person name="Huang S."/>
            <person name="Li R."/>
            <person name="Zhang Z."/>
            <person name="Li L."/>
            <person name="Gu X."/>
            <person name="Fan W."/>
            <person name="Lucas W.J."/>
            <person name="Wang X."/>
            <person name="Xie B."/>
            <person name="Ni P."/>
            <person name="Ren Y."/>
            <person name="Zhu H."/>
            <person name="Li J."/>
            <person name="Lin K."/>
            <person name="Jin W."/>
            <person name="Fei Z."/>
            <person name="Li G."/>
            <person name="Staub J."/>
            <person name="Kilian A."/>
            <person name="van der Vossen E.A."/>
            <person name="Wu Y."/>
            <person name="Guo J."/>
            <person name="He J."/>
            <person name="Jia Z."/>
            <person name="Ren Y."/>
            <person name="Tian G."/>
            <person name="Lu Y."/>
            <person name="Ruan J."/>
            <person name="Qian W."/>
            <person name="Wang M."/>
            <person name="Huang Q."/>
            <person name="Li B."/>
            <person name="Xuan Z."/>
            <person name="Cao J."/>
            <person name="Asan"/>
            <person name="Wu Z."/>
            <person name="Zhang J."/>
            <person name="Cai Q."/>
            <person name="Bai Y."/>
            <person name="Zhao B."/>
            <person name="Han Y."/>
            <person name="Li Y."/>
            <person name="Li X."/>
            <person name="Wang S."/>
            <person name="Shi Q."/>
            <person name="Liu S."/>
            <person name="Cho W.K."/>
            <person name="Kim J.Y."/>
            <person name="Xu Y."/>
            <person name="Heller-Uszynska K."/>
            <person name="Miao H."/>
            <person name="Cheng Z."/>
            <person name="Zhang S."/>
            <person name="Wu J."/>
            <person name="Yang Y."/>
            <person name="Kang H."/>
            <person name="Li M."/>
            <person name="Liang H."/>
            <person name="Ren X."/>
            <person name="Shi Z."/>
            <person name="Wen M."/>
            <person name="Jian M."/>
            <person name="Yang H."/>
            <person name="Zhang G."/>
            <person name="Yang Z."/>
            <person name="Chen R."/>
            <person name="Liu S."/>
            <person name="Li J."/>
            <person name="Ma L."/>
            <person name="Liu H."/>
            <person name="Zhou Y."/>
            <person name="Zhao J."/>
            <person name="Fang X."/>
            <person name="Li G."/>
            <person name="Fang L."/>
            <person name="Li Y."/>
            <person name="Liu D."/>
            <person name="Zheng H."/>
            <person name="Zhang Y."/>
            <person name="Qin N."/>
            <person name="Li Z."/>
            <person name="Yang G."/>
            <person name="Yang S."/>
            <person name="Bolund L."/>
            <person name="Kristiansen K."/>
            <person name="Zheng H."/>
            <person name="Li S."/>
            <person name="Zhang X."/>
            <person name="Yang H."/>
            <person name="Wang J."/>
            <person name="Sun R."/>
            <person name="Zhang B."/>
            <person name="Jiang S."/>
            <person name="Wang J."/>
            <person name="Du Y."/>
            <person name="Li S."/>
        </authorList>
    </citation>
    <scope>NUCLEOTIDE SEQUENCE [LARGE SCALE GENOMIC DNA]</scope>
    <source>
        <strain evidence="2">cv. 9930</strain>
        <tissue evidence="1">Leaf</tissue>
    </source>
</reference>
<name>A0ACB6HBV1_CUCSA</name>
<evidence type="ECO:0000313" key="1">
    <source>
        <dbReference type="EMBL" id="KAE8637330.1"/>
    </source>
</evidence>
<organism evidence="1 2">
    <name type="scientific">Cucumis sativus</name>
    <name type="common">Cucumber</name>
    <dbReference type="NCBI Taxonomy" id="3659"/>
    <lineage>
        <taxon>Eukaryota</taxon>
        <taxon>Viridiplantae</taxon>
        <taxon>Streptophyta</taxon>
        <taxon>Embryophyta</taxon>
        <taxon>Tracheophyta</taxon>
        <taxon>Spermatophyta</taxon>
        <taxon>Magnoliopsida</taxon>
        <taxon>eudicotyledons</taxon>
        <taxon>Gunneridae</taxon>
        <taxon>Pentapetalae</taxon>
        <taxon>rosids</taxon>
        <taxon>fabids</taxon>
        <taxon>Cucurbitales</taxon>
        <taxon>Cucurbitaceae</taxon>
        <taxon>Benincaseae</taxon>
        <taxon>Cucumis</taxon>
    </lineage>
</organism>
<accession>A0ACB6HBV1</accession>